<dbReference type="Proteomes" id="UP000727056">
    <property type="component" value="Unassembled WGS sequence"/>
</dbReference>
<feature type="compositionally biased region" description="Basic and acidic residues" evidence="1">
    <location>
        <begin position="184"/>
        <end position="193"/>
    </location>
</feature>
<evidence type="ECO:0000313" key="3">
    <source>
        <dbReference type="Proteomes" id="UP000727056"/>
    </source>
</evidence>
<proteinExistence type="predicted"/>
<feature type="compositionally biased region" description="Low complexity" evidence="1">
    <location>
        <begin position="108"/>
        <end position="120"/>
    </location>
</feature>
<evidence type="ECO:0000313" key="2">
    <source>
        <dbReference type="EMBL" id="NJQ15914.1"/>
    </source>
</evidence>
<gene>
    <name evidence="2" type="ORF">HCN52_13385</name>
</gene>
<evidence type="ECO:0000256" key="1">
    <source>
        <dbReference type="SAM" id="MobiDB-lite"/>
    </source>
</evidence>
<keyword evidence="3" id="KW-1185">Reference proteome</keyword>
<dbReference type="RefSeq" id="WP_168088666.1">
    <property type="nucleotide sequence ID" value="NZ_JAAVJC010000104.1"/>
</dbReference>
<protein>
    <submittedName>
        <fullName evidence="2">Pyridoxamine 5'-phosphate oxidase family protein</fullName>
    </submittedName>
</protein>
<accession>A0ABX1C9U6</accession>
<reference evidence="2 3" key="1">
    <citation type="submission" date="2020-03" db="EMBL/GenBank/DDBJ databases">
        <title>Draft genome of Streptomyces sp. ventii, isolated from the Axial Seamount in the Pacific Ocean, and resequencing of the two type strains Streptomyces lonarensis strain NCL 716 and Streptomyces bohaiensis strain 11A07.</title>
        <authorList>
            <person name="Loughran R.M."/>
            <person name="Pfannmuller K.M."/>
            <person name="Wasson B.J."/>
            <person name="Deadmond M.C."/>
            <person name="Paddock B.E."/>
            <person name="Koyack M.J."/>
            <person name="Gallegos D.A."/>
            <person name="Mitchell E.A."/>
            <person name="Ushijima B."/>
            <person name="Saw J.H."/>
            <person name="Mcphail K.L."/>
            <person name="Videau P."/>
        </authorList>
    </citation>
    <scope>NUCLEOTIDE SEQUENCE [LARGE SCALE GENOMIC DNA]</scope>
    <source>
        <strain evidence="2 3">11A07</strain>
    </source>
</reference>
<sequence>MPAYRPSDQLAEALRLLPSATHGRAAVTRRALPFVLVAQHLVIRGSVLLRIPAAQIEARVLDGTVLSYHAHPQGEWDESAPGVQVVGPVSTVRPTDAERAAFDRTGSAPAALAPGAVPAPRAEDAAEPAEEGPPPADPPGTLYARLDPMLATVRLPDTDGEDTETGSAGTATPPVAEDDTAAAPDHRPGAVTR</sequence>
<feature type="region of interest" description="Disordered" evidence="1">
    <location>
        <begin position="101"/>
        <end position="193"/>
    </location>
</feature>
<dbReference type="EMBL" id="JAAVJC010000104">
    <property type="protein sequence ID" value="NJQ15914.1"/>
    <property type="molecule type" value="Genomic_DNA"/>
</dbReference>
<name>A0ABX1C9U6_9ACTN</name>
<organism evidence="2 3">
    <name type="scientific">Streptomyces bohaiensis</name>
    <dbReference type="NCBI Taxonomy" id="1431344"/>
    <lineage>
        <taxon>Bacteria</taxon>
        <taxon>Bacillati</taxon>
        <taxon>Actinomycetota</taxon>
        <taxon>Actinomycetes</taxon>
        <taxon>Kitasatosporales</taxon>
        <taxon>Streptomycetaceae</taxon>
        <taxon>Streptomyces</taxon>
    </lineage>
</organism>
<comment type="caution">
    <text evidence="2">The sequence shown here is derived from an EMBL/GenBank/DDBJ whole genome shotgun (WGS) entry which is preliminary data.</text>
</comment>